<dbReference type="AlphaFoldDB" id="A0A2R3ZAY0"/>
<dbReference type="OrthoDB" id="9797992at2"/>
<feature type="binding site" evidence="1">
    <location>
        <position position="256"/>
    </location>
    <ligand>
        <name>a divalent metal cation</name>
        <dbReference type="ChEBI" id="CHEBI:60240"/>
    </ligand>
</feature>
<evidence type="ECO:0000256" key="1">
    <source>
        <dbReference type="HAMAP-Rule" id="MF_02243"/>
    </source>
</evidence>
<feature type="active site" description="Proton acceptor" evidence="1">
    <location>
        <position position="78"/>
    </location>
</feature>
<dbReference type="InterPro" id="IPR032586">
    <property type="entry name" value="UxaE"/>
</dbReference>
<reference evidence="3" key="1">
    <citation type="submission" date="2018-03" db="EMBL/GenBank/DDBJ databases">
        <title>Gramella fulva sp. nov., isolated from a dry surface of tidal flat.</title>
        <authorList>
            <person name="Hwang S.H."/>
            <person name="Hwang W.M."/>
            <person name="Kang K."/>
            <person name="Ahn T.-Y."/>
        </authorList>
    </citation>
    <scope>NUCLEOTIDE SEQUENCE [LARGE SCALE GENOMIC DNA]</scope>
    <source>
        <strain evidence="3">SH35</strain>
    </source>
</reference>
<proteinExistence type="inferred from homology"/>
<gene>
    <name evidence="1" type="primary">uxaE</name>
    <name evidence="2" type="ORF">C7S20_10560</name>
</gene>
<comment type="similarity">
    <text evidence="1">Belongs to the UxaE family.</text>
</comment>
<feature type="active site" description="Proton donor" evidence="1">
    <location>
        <position position="174"/>
    </location>
</feature>
<sequence>MKLGKYSFGTGDRFGKEGKAQLQAILKMEEKGVEVTPVWNKSHREHRTVGTQPESIRKEADKAVQELQFQKAYFVDADHINAEIVEPYIPVSNFFTIDVADYIGKSASNKEKKEFLRYFEKYTKGFKIDGFSSEIKISEAELEEMTNSFLLAMKKAGEVYSIIKSAKKEQFHTEVSIDEVEDPQSPVELFFILSALAYYQVPVNTIAPKFTGEFNKGVDYQGDLQQFEKEFEEDLLVLKFTIKELGFPENLKLSVHSGSDKFSIYPVMKKLIKKHNFGLHLKTAGTTWLEELIGLAESDGKAFEFAKEVYKEALQRYDELTKDYFSVLSIDKVKLPEVDSFHSGKEYADALRHDENSKAYNPHFRQLLHCAYKIAAEKEDFEALLLEHRARIEENVTYNLYERHLKQIFPT</sequence>
<keyword evidence="1" id="KW-0413">Isomerase</keyword>
<comment type="catalytic activity">
    <reaction evidence="1">
        <text>keto-D-tagaturonate = keto-D-fructuronate</text>
        <dbReference type="Rhea" id="RHEA:51656"/>
        <dbReference type="ChEBI" id="CHEBI:17886"/>
        <dbReference type="ChEBI" id="CHEBI:59881"/>
        <dbReference type="EC" id="5.1.2.7"/>
    </reaction>
</comment>
<keyword evidence="3" id="KW-1185">Reference proteome</keyword>
<dbReference type="Pfam" id="PF16257">
    <property type="entry name" value="UxaE"/>
    <property type="match status" value="1"/>
</dbReference>
<comment type="function">
    <text evidence="1">Catalyzes the epimerization of D-tagaturonate (D-TagA) to D-fructuronate (D-FruA).</text>
</comment>
<dbReference type="GO" id="GO:0016856">
    <property type="term" value="F:racemase and epimerase activity, acting on hydroxy acids and derivatives"/>
    <property type="evidence" value="ECO:0007669"/>
    <property type="project" value="UniProtKB-UniRule"/>
</dbReference>
<keyword evidence="1" id="KW-0479">Metal-binding</keyword>
<evidence type="ECO:0000313" key="3">
    <source>
        <dbReference type="Proteomes" id="UP000241507"/>
    </source>
</evidence>
<comment type="cofactor">
    <cofactor evidence="1">
        <name>a divalent metal cation</name>
        <dbReference type="ChEBI" id="CHEBI:60240"/>
    </cofactor>
</comment>
<feature type="binding site" evidence="1">
    <location>
        <position position="216"/>
    </location>
    <ligand>
        <name>a divalent metal cation</name>
        <dbReference type="ChEBI" id="CHEBI:60240"/>
    </ligand>
</feature>
<organism evidence="2 3">
    <name type="scientific">Christiangramia fulva</name>
    <dbReference type="NCBI Taxonomy" id="2126553"/>
    <lineage>
        <taxon>Bacteria</taxon>
        <taxon>Pseudomonadati</taxon>
        <taxon>Bacteroidota</taxon>
        <taxon>Flavobacteriia</taxon>
        <taxon>Flavobacteriales</taxon>
        <taxon>Flavobacteriaceae</taxon>
        <taxon>Christiangramia</taxon>
    </lineage>
</organism>
<dbReference type="EMBL" id="CP028136">
    <property type="protein sequence ID" value="AVR47429.1"/>
    <property type="molecule type" value="Genomic_DNA"/>
</dbReference>
<evidence type="ECO:0000313" key="2">
    <source>
        <dbReference type="EMBL" id="AVR47429.1"/>
    </source>
</evidence>
<protein>
    <recommendedName>
        <fullName evidence="1">Tagaturonate/fructuronate epimerase</fullName>
        <shortName evidence="1">D-TagA/D-FruA epimerase</shortName>
        <ecNumber evidence="1">5.1.2.7</ecNumber>
    </recommendedName>
</protein>
<dbReference type="KEGG" id="grs:C7S20_10560"/>
<dbReference type="GO" id="GO:0046872">
    <property type="term" value="F:metal ion binding"/>
    <property type="evidence" value="ECO:0007669"/>
    <property type="project" value="UniProtKB-UniRule"/>
</dbReference>
<name>A0A2R3ZAY0_9FLAO</name>
<accession>A0A2R3ZAY0</accession>
<dbReference type="Proteomes" id="UP000241507">
    <property type="component" value="Chromosome"/>
</dbReference>
<dbReference type="HAMAP" id="MF_02243">
    <property type="entry name" value="UxaE"/>
    <property type="match status" value="1"/>
</dbReference>
<feature type="binding site" evidence="1">
    <location>
        <position position="79"/>
    </location>
    <ligand>
        <name>a divalent metal cation</name>
        <dbReference type="ChEBI" id="CHEBI:60240"/>
    </ligand>
</feature>
<dbReference type="EC" id="5.1.2.7" evidence="1"/>